<dbReference type="SUPFAM" id="SSF53335">
    <property type="entry name" value="S-adenosyl-L-methionine-dependent methyltransferases"/>
    <property type="match status" value="1"/>
</dbReference>
<evidence type="ECO:0000256" key="1">
    <source>
        <dbReference type="ARBA" id="ARBA00022603"/>
    </source>
</evidence>
<feature type="domain" description="Histidine-specific methyltransferase SAM-dependent" evidence="3">
    <location>
        <begin position="19"/>
        <end position="323"/>
    </location>
</feature>
<dbReference type="InterPro" id="IPR035094">
    <property type="entry name" value="EgtD"/>
</dbReference>
<dbReference type="InterPro" id="IPR051128">
    <property type="entry name" value="EgtD_Methyltrsf_superfamily"/>
</dbReference>
<accession>A0ABY6CRU4</accession>
<gene>
    <name evidence="4" type="primary">egtD</name>
    <name evidence="4" type="ORF">N6H18_01070</name>
</gene>
<dbReference type="EMBL" id="CP106679">
    <property type="protein sequence ID" value="UXP32564.1"/>
    <property type="molecule type" value="Genomic_DNA"/>
</dbReference>
<protein>
    <submittedName>
        <fullName evidence="4">L-histidine N(Alpha)-methyltransferase</fullName>
        <ecNumber evidence="4">2.1.1.44</ecNumber>
    </submittedName>
</protein>
<keyword evidence="2 4" id="KW-0808">Transferase</keyword>
<evidence type="ECO:0000256" key="2">
    <source>
        <dbReference type="ARBA" id="ARBA00022679"/>
    </source>
</evidence>
<evidence type="ECO:0000313" key="5">
    <source>
        <dbReference type="Proteomes" id="UP001065174"/>
    </source>
</evidence>
<proteinExistence type="predicted"/>
<evidence type="ECO:0000313" key="4">
    <source>
        <dbReference type="EMBL" id="UXP32564.1"/>
    </source>
</evidence>
<evidence type="ECO:0000259" key="3">
    <source>
        <dbReference type="Pfam" id="PF10017"/>
    </source>
</evidence>
<dbReference type="PANTHER" id="PTHR43397">
    <property type="entry name" value="ERGOTHIONEINE BIOSYNTHESIS PROTEIN 1"/>
    <property type="match status" value="1"/>
</dbReference>
<sequence length="325" mass="37089">MIETLENTTITSKKAVFLKEVLTGLNSVPKTLPSKYFYDKIGDALFQQIMELDEYYLTQAEFEIFDQQKKQILQEFSPNGESFNLVEFGAGDGYKTKVLLKYFLSQKVDFEYIPIDISQNALDGLKKTLNQEIPDLNITPMQGDYFQVLDRLSHATSKKNIILFLGSNIGNFSPTESTKFLSQIRADINMGDHLMIGIDLKKDPAKILAAYNDQDGITAEFNLNLLHRINKELDANFNPEQFKHYPFYNPITGECKSSLISLQDQEVKIGNSTIHLSQWEPIHTEVSRKFSLKEIHDLAARCGFCITSDLSDRHGYFVDSIWKAV</sequence>
<reference evidence="4" key="1">
    <citation type="submission" date="2022-09" db="EMBL/GenBank/DDBJ databases">
        <title>Comparative genomics and taxonomic characterization of three novel marine species of genus Reichenbachiella exhibiting antioxidant and polysaccharide degradation activities.</title>
        <authorList>
            <person name="Muhammad N."/>
            <person name="Lee Y.-J."/>
            <person name="Ko J."/>
            <person name="Kim S.-G."/>
        </authorList>
    </citation>
    <scope>NUCLEOTIDE SEQUENCE</scope>
    <source>
        <strain evidence="4">BKB1-1</strain>
    </source>
</reference>
<dbReference type="GO" id="GO:0052706">
    <property type="term" value="F:L-histidine N(alpha)-methyltransferase activity"/>
    <property type="evidence" value="ECO:0007669"/>
    <property type="project" value="UniProtKB-EC"/>
</dbReference>
<dbReference type="InterPro" id="IPR017804">
    <property type="entry name" value="MeTrfase_EgtD-like"/>
</dbReference>
<dbReference type="Proteomes" id="UP001065174">
    <property type="component" value="Chromosome"/>
</dbReference>
<dbReference type="PANTHER" id="PTHR43397:SF1">
    <property type="entry name" value="ERGOTHIONEINE BIOSYNTHESIS PROTEIN 1"/>
    <property type="match status" value="1"/>
</dbReference>
<dbReference type="PIRSF" id="PIRSF018005">
    <property type="entry name" value="UCP018005"/>
    <property type="match status" value="1"/>
</dbReference>
<dbReference type="GO" id="GO:0032259">
    <property type="term" value="P:methylation"/>
    <property type="evidence" value="ECO:0007669"/>
    <property type="project" value="UniProtKB-KW"/>
</dbReference>
<dbReference type="RefSeq" id="WP_262309999.1">
    <property type="nucleotide sequence ID" value="NZ_CP106679.1"/>
</dbReference>
<dbReference type="InterPro" id="IPR019257">
    <property type="entry name" value="MeTrfase_dom"/>
</dbReference>
<keyword evidence="1 4" id="KW-0489">Methyltransferase</keyword>
<dbReference type="InterPro" id="IPR029063">
    <property type="entry name" value="SAM-dependent_MTases_sf"/>
</dbReference>
<dbReference type="Gene3D" id="3.40.50.150">
    <property type="entry name" value="Vaccinia Virus protein VP39"/>
    <property type="match status" value="1"/>
</dbReference>
<dbReference type="Pfam" id="PF10017">
    <property type="entry name" value="Methyltransf_33"/>
    <property type="match status" value="1"/>
</dbReference>
<dbReference type="EC" id="2.1.1.44" evidence="4"/>
<organism evidence="4 5">
    <name type="scientific">Reichenbachiella agarivorans</name>
    <dbReference type="NCBI Taxonomy" id="2979464"/>
    <lineage>
        <taxon>Bacteria</taxon>
        <taxon>Pseudomonadati</taxon>
        <taxon>Bacteroidota</taxon>
        <taxon>Cytophagia</taxon>
        <taxon>Cytophagales</taxon>
        <taxon>Reichenbachiellaceae</taxon>
        <taxon>Reichenbachiella</taxon>
    </lineage>
</organism>
<name>A0ABY6CRU4_9BACT</name>
<keyword evidence="5" id="KW-1185">Reference proteome</keyword>
<dbReference type="NCBIfam" id="TIGR03438">
    <property type="entry name" value="egtD_ergothio"/>
    <property type="match status" value="1"/>
</dbReference>